<gene>
    <name evidence="4" type="ORF">RFM23_09495</name>
</gene>
<dbReference type="Gene3D" id="1.10.443.10">
    <property type="entry name" value="Intergrase catalytic core"/>
    <property type="match status" value="1"/>
</dbReference>
<dbReference type="Proteomes" id="UP001276564">
    <property type="component" value="Unassembled WGS sequence"/>
</dbReference>
<organism evidence="4 5">
    <name type="scientific">Mesorhizobium abyssinicae</name>
    <dbReference type="NCBI Taxonomy" id="1209958"/>
    <lineage>
        <taxon>Bacteria</taxon>
        <taxon>Pseudomonadati</taxon>
        <taxon>Pseudomonadota</taxon>
        <taxon>Alphaproteobacteria</taxon>
        <taxon>Hyphomicrobiales</taxon>
        <taxon>Phyllobacteriaceae</taxon>
        <taxon>Mesorhizobium</taxon>
    </lineage>
</organism>
<proteinExistence type="predicted"/>
<evidence type="ECO:0000313" key="4">
    <source>
        <dbReference type="EMBL" id="MDX8537855.1"/>
    </source>
</evidence>
<protein>
    <submittedName>
        <fullName evidence="4">Tyrosine-type recombinase/integrase</fullName>
    </submittedName>
</protein>
<sequence length="97" mass="10748">MEQSGASRISRARWPMHASRAKSAPPVKFHELRHTWASLSVMNGMPLMVVAKNLGHVDTRMVEKHYGHLTPSYVKEAIKAGAPRFGLVEKTNVEAIG</sequence>
<reference evidence="4 5" key="1">
    <citation type="submission" date="2023-08" db="EMBL/GenBank/DDBJ databases">
        <title>Implementing the SeqCode for naming new Mesorhizobium species isolated from Vachellia karroo root nodules.</title>
        <authorList>
            <person name="Van Lill M."/>
        </authorList>
    </citation>
    <scope>NUCLEOTIDE SEQUENCE [LARGE SCALE GENOMIC DNA]</scope>
    <source>
        <strain evidence="4 5">VK4B</strain>
    </source>
</reference>
<comment type="caution">
    <text evidence="4">The sequence shown here is derived from an EMBL/GenBank/DDBJ whole genome shotgun (WGS) entry which is preliminary data.</text>
</comment>
<dbReference type="EMBL" id="JAVIIP010000004">
    <property type="protein sequence ID" value="MDX8537855.1"/>
    <property type="molecule type" value="Genomic_DNA"/>
</dbReference>
<evidence type="ECO:0000313" key="5">
    <source>
        <dbReference type="Proteomes" id="UP001276564"/>
    </source>
</evidence>
<name>A0ABU5AKN7_9HYPH</name>
<feature type="region of interest" description="Disordered" evidence="2">
    <location>
        <begin position="1"/>
        <end position="25"/>
    </location>
</feature>
<dbReference type="Pfam" id="PF00589">
    <property type="entry name" value="Phage_integrase"/>
    <property type="match status" value="1"/>
</dbReference>
<feature type="domain" description="Tyr recombinase" evidence="3">
    <location>
        <begin position="1"/>
        <end position="79"/>
    </location>
</feature>
<dbReference type="InterPro" id="IPR011010">
    <property type="entry name" value="DNA_brk_join_enz"/>
</dbReference>
<dbReference type="InterPro" id="IPR002104">
    <property type="entry name" value="Integrase_catalytic"/>
</dbReference>
<evidence type="ECO:0000256" key="2">
    <source>
        <dbReference type="SAM" id="MobiDB-lite"/>
    </source>
</evidence>
<dbReference type="InterPro" id="IPR013762">
    <property type="entry name" value="Integrase-like_cat_sf"/>
</dbReference>
<dbReference type="PROSITE" id="PS51898">
    <property type="entry name" value="TYR_RECOMBINASE"/>
    <property type="match status" value="1"/>
</dbReference>
<accession>A0ABU5AKN7</accession>
<dbReference type="SUPFAM" id="SSF56349">
    <property type="entry name" value="DNA breaking-rejoining enzymes"/>
    <property type="match status" value="1"/>
</dbReference>
<dbReference type="RefSeq" id="WP_320320257.1">
    <property type="nucleotide sequence ID" value="NZ_JAVIIP010000004.1"/>
</dbReference>
<evidence type="ECO:0000256" key="1">
    <source>
        <dbReference type="ARBA" id="ARBA00023172"/>
    </source>
</evidence>
<evidence type="ECO:0000259" key="3">
    <source>
        <dbReference type="PROSITE" id="PS51898"/>
    </source>
</evidence>
<keyword evidence="5" id="KW-1185">Reference proteome</keyword>
<keyword evidence="1" id="KW-0233">DNA recombination</keyword>